<evidence type="ECO:0000259" key="2">
    <source>
        <dbReference type="Pfam" id="PF18658"/>
    </source>
</evidence>
<dbReference type="Pfam" id="PF18658">
    <property type="entry name" value="zf-C2H2_12"/>
    <property type="match status" value="1"/>
</dbReference>
<evidence type="ECO:0000313" key="3">
    <source>
        <dbReference type="Ensembl" id="ENSBIXP00000002764.1"/>
    </source>
</evidence>
<feature type="region of interest" description="Disordered" evidence="1">
    <location>
        <begin position="140"/>
        <end position="297"/>
    </location>
</feature>
<evidence type="ECO:0000313" key="4">
    <source>
        <dbReference type="Proteomes" id="UP000314981"/>
    </source>
</evidence>
<keyword evidence="4" id="KW-1185">Reference proteome</keyword>
<dbReference type="PANTHER" id="PTHR34589:SF1">
    <property type="entry name" value="SPINDLIN INTERACTOR AND REPRESSOR OF CHROMATIN-BINDING PROTEIN"/>
    <property type="match status" value="1"/>
</dbReference>
<dbReference type="InterPro" id="IPR040647">
    <property type="entry name" value="SPIN-DOC_Znf-C2H2"/>
</dbReference>
<dbReference type="Proteomes" id="UP000314981">
    <property type="component" value="Chromosome 29"/>
</dbReference>
<reference evidence="3 4" key="1">
    <citation type="submission" date="2018-11" db="EMBL/GenBank/DDBJ databases">
        <title>Haplotype-resolved cattle genomes.</title>
        <authorList>
            <person name="Low W.Y."/>
            <person name="Tearle R."/>
            <person name="Bickhart D.M."/>
            <person name="Rosen B.D."/>
            <person name="Koren S."/>
            <person name="Rhie A."/>
            <person name="Hiendleder S."/>
            <person name="Phillippy A.M."/>
            <person name="Smith T.P.L."/>
            <person name="Williams J.L."/>
        </authorList>
    </citation>
    <scope>NUCLEOTIDE SEQUENCE [LARGE SCALE GENOMIC DNA]</scope>
</reference>
<feature type="domain" description="SPIN-DOC-like zinc-finger" evidence="2">
    <location>
        <begin position="71"/>
        <end position="134"/>
    </location>
</feature>
<feature type="compositionally biased region" description="Basic and acidic residues" evidence="1">
    <location>
        <begin position="212"/>
        <end position="222"/>
    </location>
</feature>
<feature type="compositionally biased region" description="Acidic residues" evidence="1">
    <location>
        <begin position="236"/>
        <end position="247"/>
    </location>
</feature>
<organism evidence="3 4">
    <name type="scientific">Bos indicus x Bos taurus</name>
    <name type="common">Hybrid cattle</name>
    <dbReference type="NCBI Taxonomy" id="30522"/>
    <lineage>
        <taxon>Eukaryota</taxon>
        <taxon>Metazoa</taxon>
        <taxon>Chordata</taxon>
        <taxon>Craniata</taxon>
        <taxon>Vertebrata</taxon>
        <taxon>Euteleostomi</taxon>
        <taxon>Mammalia</taxon>
        <taxon>Eutheria</taxon>
        <taxon>Laurasiatheria</taxon>
        <taxon>Artiodactyla</taxon>
        <taxon>Ruminantia</taxon>
        <taxon>Pecora</taxon>
        <taxon>Bovidae</taxon>
        <taxon>Bovinae</taxon>
        <taxon>Bos</taxon>
    </lineage>
</organism>
<dbReference type="STRING" id="30522.A0A4W2BRU5"/>
<dbReference type="GO" id="GO:0045892">
    <property type="term" value="P:negative regulation of DNA-templated transcription"/>
    <property type="evidence" value="ECO:0007669"/>
    <property type="project" value="TreeGrafter"/>
</dbReference>
<feature type="region of interest" description="Disordered" evidence="1">
    <location>
        <begin position="325"/>
        <end position="363"/>
    </location>
</feature>
<accession>A0A4W2BRU5</accession>
<dbReference type="AlphaFoldDB" id="A0A4W2BRU5"/>
<dbReference type="Ensembl" id="ENSBIXT00000011240.1">
    <property type="protein sequence ID" value="ENSBIXP00000002764.1"/>
    <property type="gene ID" value="ENSBIXG00000009217.1"/>
</dbReference>
<dbReference type="PANTHER" id="PTHR34589">
    <property type="entry name" value="SIMILAR TO RIKEN CDNA 2700081O15"/>
    <property type="match status" value="1"/>
</dbReference>
<dbReference type="InterPro" id="IPR052675">
    <property type="entry name" value="ZnF_transloc-Spindlin_int"/>
</dbReference>
<proteinExistence type="predicted"/>
<feature type="compositionally biased region" description="Basic and acidic residues" evidence="1">
    <location>
        <begin position="330"/>
        <end position="342"/>
    </location>
</feature>
<feature type="region of interest" description="Disordered" evidence="1">
    <location>
        <begin position="47"/>
        <end position="71"/>
    </location>
</feature>
<feature type="region of interest" description="Disordered" evidence="1">
    <location>
        <begin position="377"/>
        <end position="423"/>
    </location>
</feature>
<gene>
    <name evidence="3" type="primary">SPINDOC</name>
</gene>
<sequence>MALKAEGAALDCFEVTLKCEEGEDDEEAMVVAVIPRPEPMLRVAQQEKIPPPRPSLLEAGNDSSEEPRQQVSWEQEFLVGNSPGGSGRALCMVCGAEIQAPSADTARAHILEQHPHTLDLSPSEKSNILEAWSEGAALVQDFRAEQPSPPHSDSGQDSDLDPARMPAEIVVLLDSEDNQSLPRRTRPRGLRPLELPAAPVPEPVSKKPRGQRCKEPSGEEPVRKKRGRPMTKTLDLDPDPDPGEGEEGVGSRGKAGVGGAGVTCPSAETQAGLGSVASQFDPVLPSDPPSPDSPMETFAAPAEVRHFTDGSFPAGFALQLFSHTQLRASNRRDLPKEGKGAEGGRLQPESPSPAPPPGLRGTLDLQVIRVRLEEPPAVSLLQDWSKHPQGAKGVGAGDAPDWPAALSESSSAVGAQPEAGSGL</sequence>
<name>A0A4W2BRU5_BOBOX</name>
<reference evidence="3" key="2">
    <citation type="submission" date="2025-08" db="UniProtKB">
        <authorList>
            <consortium name="Ensembl"/>
        </authorList>
    </citation>
    <scope>IDENTIFICATION</scope>
</reference>
<feature type="compositionally biased region" description="Gly residues" evidence="1">
    <location>
        <begin position="248"/>
        <end position="261"/>
    </location>
</feature>
<dbReference type="OMA" id="GDTPDWP"/>
<protein>
    <submittedName>
        <fullName evidence="3">Spindlin interactor and repressor of chromatin binding</fullName>
    </submittedName>
</protein>
<reference evidence="3" key="3">
    <citation type="submission" date="2025-09" db="UniProtKB">
        <authorList>
            <consortium name="Ensembl"/>
        </authorList>
    </citation>
    <scope>IDENTIFICATION</scope>
</reference>
<evidence type="ECO:0000256" key="1">
    <source>
        <dbReference type="SAM" id="MobiDB-lite"/>
    </source>
</evidence>